<evidence type="ECO:0000313" key="2">
    <source>
        <dbReference type="EMBL" id="GJN18891.1"/>
    </source>
</evidence>
<proteinExistence type="predicted"/>
<evidence type="ECO:0000256" key="1">
    <source>
        <dbReference type="SAM" id="SignalP"/>
    </source>
</evidence>
<evidence type="ECO:0000313" key="3">
    <source>
        <dbReference type="Proteomes" id="UP001054889"/>
    </source>
</evidence>
<accession>A0AAV5E8N1</accession>
<feature type="chain" id="PRO_5043865096" evidence="1">
    <location>
        <begin position="23"/>
        <end position="157"/>
    </location>
</feature>
<keyword evidence="1" id="KW-0732">Signal</keyword>
<dbReference type="Proteomes" id="UP001054889">
    <property type="component" value="Unassembled WGS sequence"/>
</dbReference>
<reference evidence="2" key="2">
    <citation type="submission" date="2021-12" db="EMBL/GenBank/DDBJ databases">
        <title>Resequencing data analysis of finger millet.</title>
        <authorList>
            <person name="Hatakeyama M."/>
            <person name="Aluri S."/>
            <person name="Balachadran M.T."/>
            <person name="Sivarajan S.R."/>
            <person name="Poveda L."/>
            <person name="Shimizu-Inatsugi R."/>
            <person name="Schlapbach R."/>
            <person name="Sreeman S.M."/>
            <person name="Shimizu K.K."/>
        </authorList>
    </citation>
    <scope>NUCLEOTIDE SEQUENCE</scope>
</reference>
<gene>
    <name evidence="2" type="primary">gb06101</name>
    <name evidence="2" type="ORF">PR202_gb06101</name>
</gene>
<comment type="caution">
    <text evidence="2">The sequence shown here is derived from an EMBL/GenBank/DDBJ whole genome shotgun (WGS) entry which is preliminary data.</text>
</comment>
<name>A0AAV5E8N1_ELECO</name>
<dbReference type="EMBL" id="BQKI01000074">
    <property type="protein sequence ID" value="GJN18891.1"/>
    <property type="molecule type" value="Genomic_DNA"/>
</dbReference>
<dbReference type="AlphaFoldDB" id="A0AAV5E8N1"/>
<organism evidence="2 3">
    <name type="scientific">Eleusine coracana subsp. coracana</name>
    <dbReference type="NCBI Taxonomy" id="191504"/>
    <lineage>
        <taxon>Eukaryota</taxon>
        <taxon>Viridiplantae</taxon>
        <taxon>Streptophyta</taxon>
        <taxon>Embryophyta</taxon>
        <taxon>Tracheophyta</taxon>
        <taxon>Spermatophyta</taxon>
        <taxon>Magnoliopsida</taxon>
        <taxon>Liliopsida</taxon>
        <taxon>Poales</taxon>
        <taxon>Poaceae</taxon>
        <taxon>PACMAD clade</taxon>
        <taxon>Chloridoideae</taxon>
        <taxon>Cynodonteae</taxon>
        <taxon>Eleusininae</taxon>
        <taxon>Eleusine</taxon>
    </lineage>
</organism>
<feature type="signal peptide" evidence="1">
    <location>
        <begin position="1"/>
        <end position="22"/>
    </location>
</feature>
<protein>
    <submittedName>
        <fullName evidence="2">Uncharacterized protein</fullName>
    </submittedName>
</protein>
<keyword evidence="3" id="KW-1185">Reference proteome</keyword>
<sequence length="157" mass="16059">MAQLDMMLALLVVAAVVPWSCAVLVPPANDECSNGCAKYDKEPLQLAQCKDECALAAEFHAATEGLEACNKACEVKGGSPAAVGVCMEACTMKVDAAVGVVATRACYRDCARDSKGDAAALKKCQALCDATGEKGAAATEKEAAETTTAAAAAPKRR</sequence>
<reference evidence="2" key="1">
    <citation type="journal article" date="2018" name="DNA Res.">
        <title>Multiple hybrid de novo genome assembly of finger millet, an orphan allotetraploid crop.</title>
        <authorList>
            <person name="Hatakeyama M."/>
            <person name="Aluri S."/>
            <person name="Balachadran M.T."/>
            <person name="Sivarajan S.R."/>
            <person name="Patrignani A."/>
            <person name="Gruter S."/>
            <person name="Poveda L."/>
            <person name="Shimizu-Inatsugi R."/>
            <person name="Baeten J."/>
            <person name="Francoijs K.J."/>
            <person name="Nataraja K.N."/>
            <person name="Reddy Y.A.N."/>
            <person name="Phadnis S."/>
            <person name="Ravikumar R.L."/>
            <person name="Schlapbach R."/>
            <person name="Sreeman S.M."/>
            <person name="Shimizu K.K."/>
        </authorList>
    </citation>
    <scope>NUCLEOTIDE SEQUENCE</scope>
</reference>